<dbReference type="Gene3D" id="3.40.50.1000">
    <property type="entry name" value="HAD superfamily/HAD-like"/>
    <property type="match status" value="1"/>
</dbReference>
<dbReference type="InterPro" id="IPR051540">
    <property type="entry name" value="S-2-haloacid_dehalogenase"/>
</dbReference>
<dbReference type="AlphaFoldDB" id="A0A553I0H8"/>
<dbReference type="Proteomes" id="UP000319160">
    <property type="component" value="Unassembled WGS sequence"/>
</dbReference>
<dbReference type="PANTHER" id="PTHR43316:SF9">
    <property type="entry name" value="ACID DEHALOGENASE, PUTATIVE (AFU_ORTHOLOGUE AFUA_6G14460)-RELATED"/>
    <property type="match status" value="1"/>
</dbReference>
<evidence type="ECO:0008006" key="4">
    <source>
        <dbReference type="Google" id="ProtNLM"/>
    </source>
</evidence>
<dbReference type="Gene3D" id="1.10.150.750">
    <property type="match status" value="1"/>
</dbReference>
<keyword evidence="1" id="KW-0378">Hydrolase</keyword>
<comment type="caution">
    <text evidence="2">The sequence shown here is derived from an EMBL/GenBank/DDBJ whole genome shotgun (WGS) entry which is preliminary data.</text>
</comment>
<reference evidence="3" key="1">
    <citation type="submission" date="2019-06" db="EMBL/GenBank/DDBJ databases">
        <title>Draft genome sequence of the griseofulvin-producing fungus Xylaria cubensis strain G536.</title>
        <authorList>
            <person name="Mead M.E."/>
            <person name="Raja H.A."/>
            <person name="Steenwyk J.L."/>
            <person name="Knowles S.L."/>
            <person name="Oberlies N.H."/>
            <person name="Rokas A."/>
        </authorList>
    </citation>
    <scope>NUCLEOTIDE SEQUENCE [LARGE SCALE GENOMIC DNA]</scope>
    <source>
        <strain evidence="3">G536</strain>
    </source>
</reference>
<sequence>METPLTSFTALSFDVYATLVDWESGISTALDPLNARLSDTHPRKNDRNGLLALYTHFEGLLEHRFPGMQYTELLGEVYEEMAKELGVTLDPSSNSTKEEKSAFGNSVGIWPAFPDTVEALKKLAKRYKLIVLSNVDKAAFERTRTGPLQRIEFSAVYTAQEIGSYKPDLRNFEWMIEHAERDLGVKRNGFLHVAQALKHDHVPARKAGLKSCWIERAGDDAVIGGKLEDLRDDVELAYRFKTLGDLAVAVENAFEKH</sequence>
<accession>A0A553I0H8</accession>
<organism evidence="2 3">
    <name type="scientific">Xylaria flabelliformis</name>
    <dbReference type="NCBI Taxonomy" id="2512241"/>
    <lineage>
        <taxon>Eukaryota</taxon>
        <taxon>Fungi</taxon>
        <taxon>Dikarya</taxon>
        <taxon>Ascomycota</taxon>
        <taxon>Pezizomycotina</taxon>
        <taxon>Sordariomycetes</taxon>
        <taxon>Xylariomycetidae</taxon>
        <taxon>Xylariales</taxon>
        <taxon>Xylariaceae</taxon>
        <taxon>Xylaria</taxon>
    </lineage>
</organism>
<evidence type="ECO:0000256" key="1">
    <source>
        <dbReference type="ARBA" id="ARBA00022801"/>
    </source>
</evidence>
<gene>
    <name evidence="2" type="ORF">FHL15_005389</name>
</gene>
<dbReference type="InterPro" id="IPR023214">
    <property type="entry name" value="HAD_sf"/>
</dbReference>
<evidence type="ECO:0000313" key="2">
    <source>
        <dbReference type="EMBL" id="TRX93713.1"/>
    </source>
</evidence>
<evidence type="ECO:0000313" key="3">
    <source>
        <dbReference type="Proteomes" id="UP000319160"/>
    </source>
</evidence>
<dbReference type="GO" id="GO:0016787">
    <property type="term" value="F:hydrolase activity"/>
    <property type="evidence" value="ECO:0007669"/>
    <property type="project" value="UniProtKB-KW"/>
</dbReference>
<proteinExistence type="predicted"/>
<dbReference type="OrthoDB" id="444127at2759"/>
<keyword evidence="3" id="KW-1185">Reference proteome</keyword>
<protein>
    <recommendedName>
        <fullName evidence="4">Haloacid dehalogenase</fullName>
    </recommendedName>
</protein>
<name>A0A553I0H8_9PEZI</name>
<dbReference type="SUPFAM" id="SSF56784">
    <property type="entry name" value="HAD-like"/>
    <property type="match status" value="1"/>
</dbReference>
<dbReference type="EMBL" id="VFLP01000027">
    <property type="protein sequence ID" value="TRX93713.1"/>
    <property type="molecule type" value="Genomic_DNA"/>
</dbReference>
<dbReference type="PANTHER" id="PTHR43316">
    <property type="entry name" value="HYDROLASE, HALOACID DELAHOGENASE-RELATED"/>
    <property type="match status" value="1"/>
</dbReference>
<dbReference type="InterPro" id="IPR036412">
    <property type="entry name" value="HAD-like_sf"/>
</dbReference>